<protein>
    <submittedName>
        <fullName evidence="1">Uncharacterized protein</fullName>
    </submittedName>
</protein>
<gene>
    <name evidence="1" type="ORF">L6452_37011</name>
</gene>
<sequence length="102" mass="10959">MVVAATYAEAAITNCAQVLEKVIKPCLDYLTKGGSVSTVCCNAVRVLNDDTKSPMDRELACNCFKVAFAVYDGINPDNALGLPGKCSVKFPYRINSKTDCSK</sequence>
<reference evidence="2" key="1">
    <citation type="journal article" date="2022" name="Mol. Ecol. Resour.">
        <title>The genomes of chicory, endive, great burdock and yacon provide insights into Asteraceae palaeo-polyploidization history and plant inulin production.</title>
        <authorList>
            <person name="Fan W."/>
            <person name="Wang S."/>
            <person name="Wang H."/>
            <person name="Wang A."/>
            <person name="Jiang F."/>
            <person name="Liu H."/>
            <person name="Zhao H."/>
            <person name="Xu D."/>
            <person name="Zhang Y."/>
        </authorList>
    </citation>
    <scope>NUCLEOTIDE SEQUENCE [LARGE SCALE GENOMIC DNA]</scope>
    <source>
        <strain evidence="2">cv. Niubang</strain>
    </source>
</reference>
<keyword evidence="2" id="KW-1185">Reference proteome</keyword>
<dbReference type="Proteomes" id="UP001055879">
    <property type="component" value="Linkage Group LG14"/>
</dbReference>
<evidence type="ECO:0000313" key="1">
    <source>
        <dbReference type="EMBL" id="KAI3677743.1"/>
    </source>
</evidence>
<reference evidence="1 2" key="2">
    <citation type="journal article" date="2022" name="Mol. Ecol. Resour.">
        <title>The genomes of chicory, endive, great burdock and yacon provide insights into Asteraceae paleo-polyploidization history and plant inulin production.</title>
        <authorList>
            <person name="Fan W."/>
            <person name="Wang S."/>
            <person name="Wang H."/>
            <person name="Wang A."/>
            <person name="Jiang F."/>
            <person name="Liu H."/>
            <person name="Zhao H."/>
            <person name="Xu D."/>
            <person name="Zhang Y."/>
        </authorList>
    </citation>
    <scope>NUCLEOTIDE SEQUENCE [LARGE SCALE GENOMIC DNA]</scope>
    <source>
        <strain evidence="2">cv. Niubang</strain>
    </source>
</reference>
<comment type="caution">
    <text evidence="1">The sequence shown here is derived from an EMBL/GenBank/DDBJ whole genome shotgun (WGS) entry which is preliminary data.</text>
</comment>
<dbReference type="EMBL" id="CM042060">
    <property type="protein sequence ID" value="KAI3677743.1"/>
    <property type="molecule type" value="Genomic_DNA"/>
</dbReference>
<proteinExistence type="predicted"/>
<name>A0ACB8Y3C7_ARCLA</name>
<accession>A0ACB8Y3C7</accession>
<organism evidence="1 2">
    <name type="scientific">Arctium lappa</name>
    <name type="common">Greater burdock</name>
    <name type="synonym">Lappa major</name>
    <dbReference type="NCBI Taxonomy" id="4217"/>
    <lineage>
        <taxon>Eukaryota</taxon>
        <taxon>Viridiplantae</taxon>
        <taxon>Streptophyta</taxon>
        <taxon>Embryophyta</taxon>
        <taxon>Tracheophyta</taxon>
        <taxon>Spermatophyta</taxon>
        <taxon>Magnoliopsida</taxon>
        <taxon>eudicotyledons</taxon>
        <taxon>Gunneridae</taxon>
        <taxon>Pentapetalae</taxon>
        <taxon>asterids</taxon>
        <taxon>campanulids</taxon>
        <taxon>Asterales</taxon>
        <taxon>Asteraceae</taxon>
        <taxon>Carduoideae</taxon>
        <taxon>Cardueae</taxon>
        <taxon>Arctiinae</taxon>
        <taxon>Arctium</taxon>
    </lineage>
</organism>
<evidence type="ECO:0000313" key="2">
    <source>
        <dbReference type="Proteomes" id="UP001055879"/>
    </source>
</evidence>